<evidence type="ECO:0000256" key="5">
    <source>
        <dbReference type="SAM" id="MobiDB-lite"/>
    </source>
</evidence>
<dbReference type="PANTHER" id="PTHR46233:SF3">
    <property type="entry name" value="HYDROXYACYLGLUTATHIONE HYDROLASE GLOC"/>
    <property type="match status" value="1"/>
</dbReference>
<dbReference type="PANTHER" id="PTHR46233">
    <property type="entry name" value="HYDROXYACYLGLUTATHIONE HYDROLASE GLOC"/>
    <property type="match status" value="1"/>
</dbReference>
<protein>
    <submittedName>
        <fullName evidence="7">Beta-lactamase</fullName>
    </submittedName>
</protein>
<dbReference type="Pfam" id="PF00753">
    <property type="entry name" value="Lactamase_B"/>
    <property type="match status" value="1"/>
</dbReference>
<proteinExistence type="predicted"/>
<dbReference type="SMART" id="SM00849">
    <property type="entry name" value="Lactamase_B"/>
    <property type="match status" value="1"/>
</dbReference>
<dbReference type="CDD" id="cd06262">
    <property type="entry name" value="metallo-hydrolase-like_MBL-fold"/>
    <property type="match status" value="1"/>
</dbReference>
<gene>
    <name evidence="7" type="ORF">IO99_14625</name>
</gene>
<comment type="cofactor">
    <cofactor evidence="1">
        <name>Zn(2+)</name>
        <dbReference type="ChEBI" id="CHEBI:29105"/>
    </cofactor>
</comment>
<evidence type="ECO:0000256" key="3">
    <source>
        <dbReference type="ARBA" id="ARBA00022801"/>
    </source>
</evidence>
<dbReference type="InterPro" id="IPR036866">
    <property type="entry name" value="RibonucZ/Hydroxyglut_hydro"/>
</dbReference>
<keyword evidence="4" id="KW-0862">Zinc</keyword>
<reference evidence="7 8" key="1">
    <citation type="submission" date="2014-07" db="EMBL/GenBank/DDBJ databases">
        <title>Draft genome of Clostridium sulfidigenes 113A isolated from sediments associated with methane hydrate from Krishna Godavari basin.</title>
        <authorList>
            <person name="Honkalas V.S."/>
            <person name="Dabir A.P."/>
            <person name="Arora P."/>
            <person name="Dhakephalkar P.K."/>
        </authorList>
    </citation>
    <scope>NUCLEOTIDE SEQUENCE [LARGE SCALE GENOMIC DNA]</scope>
    <source>
        <strain evidence="7 8">113A</strain>
    </source>
</reference>
<accession>A0A084J961</accession>
<dbReference type="RefSeq" id="WP_035134484.1">
    <property type="nucleotide sequence ID" value="NZ_JPMD01000035.1"/>
</dbReference>
<evidence type="ECO:0000256" key="1">
    <source>
        <dbReference type="ARBA" id="ARBA00001947"/>
    </source>
</evidence>
<evidence type="ECO:0000256" key="4">
    <source>
        <dbReference type="ARBA" id="ARBA00022833"/>
    </source>
</evidence>
<dbReference type="EMBL" id="JPMD01000035">
    <property type="protein sequence ID" value="KEZ85495.1"/>
    <property type="molecule type" value="Genomic_DNA"/>
</dbReference>
<dbReference type="AlphaFoldDB" id="A0A084J961"/>
<evidence type="ECO:0000313" key="7">
    <source>
        <dbReference type="EMBL" id="KEZ85495.1"/>
    </source>
</evidence>
<sequence length="200" mass="21426">MIIKRMMAGVYAANCYILFDEETKEAVVLDPGGDIDDVCKALNQLEAKVKYIILTHGHFDHTTGVDGLKAETGATVAMAKEDNDMILNNIMYYGPLIEGGAELLLKHGDILKFGNYKIEVLATPGHTPGGISLLVDGNVFTGDTLFKGSVGRSDLAGGDHNELITSIKNNLMPLSDSVAVHPGHGPSSTVGQERMENPFL</sequence>
<evidence type="ECO:0000313" key="8">
    <source>
        <dbReference type="Proteomes" id="UP000028542"/>
    </source>
</evidence>
<dbReference type="InterPro" id="IPR001279">
    <property type="entry name" value="Metallo-B-lactamas"/>
</dbReference>
<name>A0A084J961_9CLOT</name>
<dbReference type="Proteomes" id="UP000028542">
    <property type="component" value="Unassembled WGS sequence"/>
</dbReference>
<dbReference type="Gene3D" id="3.60.15.10">
    <property type="entry name" value="Ribonuclease Z/Hydroxyacylglutathione hydrolase-like"/>
    <property type="match status" value="1"/>
</dbReference>
<feature type="region of interest" description="Disordered" evidence="5">
    <location>
        <begin position="181"/>
        <end position="200"/>
    </location>
</feature>
<keyword evidence="8" id="KW-1185">Reference proteome</keyword>
<dbReference type="InterPro" id="IPR051453">
    <property type="entry name" value="MBL_Glyoxalase_II"/>
</dbReference>
<keyword evidence="3" id="KW-0378">Hydrolase</keyword>
<feature type="domain" description="Metallo-beta-lactamase" evidence="6">
    <location>
        <begin position="12"/>
        <end position="184"/>
    </location>
</feature>
<organism evidence="7 8">
    <name type="scientific">Clostridium sulfidigenes</name>
    <dbReference type="NCBI Taxonomy" id="318464"/>
    <lineage>
        <taxon>Bacteria</taxon>
        <taxon>Bacillati</taxon>
        <taxon>Bacillota</taxon>
        <taxon>Clostridia</taxon>
        <taxon>Eubacteriales</taxon>
        <taxon>Clostridiaceae</taxon>
        <taxon>Clostridium</taxon>
    </lineage>
</organism>
<evidence type="ECO:0000256" key="2">
    <source>
        <dbReference type="ARBA" id="ARBA00022723"/>
    </source>
</evidence>
<dbReference type="STRING" id="318464.IO99_14625"/>
<evidence type="ECO:0000259" key="6">
    <source>
        <dbReference type="SMART" id="SM00849"/>
    </source>
</evidence>
<dbReference type="SUPFAM" id="SSF56281">
    <property type="entry name" value="Metallo-hydrolase/oxidoreductase"/>
    <property type="match status" value="1"/>
</dbReference>
<dbReference type="GO" id="GO:0016787">
    <property type="term" value="F:hydrolase activity"/>
    <property type="evidence" value="ECO:0007669"/>
    <property type="project" value="UniProtKB-KW"/>
</dbReference>
<keyword evidence="2" id="KW-0479">Metal-binding</keyword>
<comment type="caution">
    <text evidence="7">The sequence shown here is derived from an EMBL/GenBank/DDBJ whole genome shotgun (WGS) entry which is preliminary data.</text>
</comment>
<dbReference type="GO" id="GO:0046872">
    <property type="term" value="F:metal ion binding"/>
    <property type="evidence" value="ECO:0007669"/>
    <property type="project" value="UniProtKB-KW"/>
</dbReference>
<dbReference type="eggNOG" id="COG0491">
    <property type="taxonomic scope" value="Bacteria"/>
</dbReference>